<name>A0A0G1DCH1_9BACT</name>
<dbReference type="Proteomes" id="UP000034894">
    <property type="component" value="Unassembled WGS sequence"/>
</dbReference>
<organism evidence="1 2">
    <name type="scientific">Candidatus Gottesmanbacteria bacterium GW2011_GWA2_43_14</name>
    <dbReference type="NCBI Taxonomy" id="1618443"/>
    <lineage>
        <taxon>Bacteria</taxon>
        <taxon>Candidatus Gottesmaniibacteriota</taxon>
    </lineage>
</organism>
<proteinExistence type="predicted"/>
<evidence type="ECO:0000313" key="2">
    <source>
        <dbReference type="Proteomes" id="UP000034894"/>
    </source>
</evidence>
<sequence length="105" mass="12173">MPYMDKPVNLLAGEKLQKQLSLLTPHARRDVESWVVNTVKIKVLKKFEEYLELDGLKNLRMLLLAPVFTIKELTDRVKEQAPEIATLYFKELFQAMDEVEGKLSP</sequence>
<accession>A0A0G1DCH1</accession>
<dbReference type="EMBL" id="LCFP01000018">
    <property type="protein sequence ID" value="KKS95404.1"/>
    <property type="molecule type" value="Genomic_DNA"/>
</dbReference>
<comment type="caution">
    <text evidence="1">The sequence shown here is derived from an EMBL/GenBank/DDBJ whole genome shotgun (WGS) entry which is preliminary data.</text>
</comment>
<gene>
    <name evidence="1" type="ORF">UV73_C0018G0017</name>
</gene>
<evidence type="ECO:0000313" key="1">
    <source>
        <dbReference type="EMBL" id="KKS95404.1"/>
    </source>
</evidence>
<dbReference type="STRING" id="1618443.UV73_C0018G0017"/>
<reference evidence="1 2" key="1">
    <citation type="journal article" date="2015" name="Nature">
        <title>rRNA introns, odd ribosomes, and small enigmatic genomes across a large radiation of phyla.</title>
        <authorList>
            <person name="Brown C.T."/>
            <person name="Hug L.A."/>
            <person name="Thomas B.C."/>
            <person name="Sharon I."/>
            <person name="Castelle C.J."/>
            <person name="Singh A."/>
            <person name="Wilkins M.J."/>
            <person name="Williams K.H."/>
            <person name="Banfield J.F."/>
        </authorList>
    </citation>
    <scope>NUCLEOTIDE SEQUENCE [LARGE SCALE GENOMIC DNA]</scope>
</reference>
<dbReference type="AlphaFoldDB" id="A0A0G1DCH1"/>
<protein>
    <submittedName>
        <fullName evidence="1">Uncharacterized protein</fullName>
    </submittedName>
</protein>